<dbReference type="PANTHER" id="PTHR32487:SF0">
    <property type="entry name" value="3-OXO-DELTA(4,5)-STEROID 5-BETA-REDUCTASE"/>
    <property type="match status" value="1"/>
</dbReference>
<sequence>MNNEPLAARKVALVVGANGVIGRNLIDHLATLREWDVIGISRRGGEPRDRVRHVAVDLLDKESSIKKLSGLTEVTHIFYAAYQDRPTWAELVPPNLAMLVNVVEAIKPIATDLKHISLMQGYKVYGAHLGPFKTPARETDAHHMPPEFNVDQQNFLEERQKGKAWTWSALRPSVVCGFSLGNPMNLAMVIAIYASISKELGLPLRFPGKPGAYDSLLEMTDAGLLAKATVWAATDERCANQAFNITNGDLFRWNELWPKIARYFGLETAPPLPMSLDIVMADKEQLWNGMVEKHGLAKHSYSDVSSWAFGDFVFGWNYDFFADGSKARRFGFHEYMDTETMFMSIFDDFRLRKLIP</sequence>
<dbReference type="PANTHER" id="PTHR32487">
    <property type="entry name" value="3-OXO-DELTA(4,5)-STEROID 5-BETA-REDUCTASE"/>
    <property type="match status" value="1"/>
</dbReference>
<dbReference type="Pfam" id="PF22917">
    <property type="entry name" value="PRISE"/>
    <property type="match status" value="1"/>
</dbReference>
<evidence type="ECO:0000259" key="1">
    <source>
        <dbReference type="Pfam" id="PF22917"/>
    </source>
</evidence>
<evidence type="ECO:0000313" key="3">
    <source>
        <dbReference type="Proteomes" id="UP000275368"/>
    </source>
</evidence>
<protein>
    <submittedName>
        <fullName evidence="2">NAD-dependent dehydratase</fullName>
    </submittedName>
</protein>
<dbReference type="Gene3D" id="3.40.50.720">
    <property type="entry name" value="NAD(P)-binding Rossmann-like Domain"/>
    <property type="match status" value="1"/>
</dbReference>
<name>A0A3G9JJ53_9BACL</name>
<dbReference type="CDD" id="cd08948">
    <property type="entry name" value="5beta-POR_like_SDR_a"/>
    <property type="match status" value="1"/>
</dbReference>
<dbReference type="InterPro" id="IPR036291">
    <property type="entry name" value="NAD(P)-bd_dom_sf"/>
</dbReference>
<dbReference type="AlphaFoldDB" id="A0A3G9JJ53"/>
<proteinExistence type="predicted"/>
<dbReference type="Proteomes" id="UP000275368">
    <property type="component" value="Chromosome"/>
</dbReference>
<accession>A0A3G9JJ53</accession>
<dbReference type="SUPFAM" id="SSF51735">
    <property type="entry name" value="NAD(P)-binding Rossmann-fold domains"/>
    <property type="match status" value="1"/>
</dbReference>
<organism evidence="2 3">
    <name type="scientific">Paenibacillus baekrokdamisoli</name>
    <dbReference type="NCBI Taxonomy" id="1712516"/>
    <lineage>
        <taxon>Bacteria</taxon>
        <taxon>Bacillati</taxon>
        <taxon>Bacillota</taxon>
        <taxon>Bacilli</taxon>
        <taxon>Bacillales</taxon>
        <taxon>Paenibacillaceae</taxon>
        <taxon>Paenibacillus</taxon>
    </lineage>
</organism>
<keyword evidence="3" id="KW-1185">Reference proteome</keyword>
<dbReference type="InterPro" id="IPR055222">
    <property type="entry name" value="PRISE-like_Rossmann-fold"/>
</dbReference>
<feature type="domain" description="PRISE-like Rossmann-fold" evidence="1">
    <location>
        <begin position="63"/>
        <end position="356"/>
    </location>
</feature>
<dbReference type="EMBL" id="AP019308">
    <property type="protein sequence ID" value="BBH24108.1"/>
    <property type="molecule type" value="Genomic_DNA"/>
</dbReference>
<reference evidence="2 3" key="1">
    <citation type="submission" date="2018-11" db="EMBL/GenBank/DDBJ databases">
        <title>Complete genome sequence of Paenibacillus baekrokdamisoli strain KCTC 33723.</title>
        <authorList>
            <person name="Kang S.W."/>
            <person name="Lee K.C."/>
            <person name="Kim K.K."/>
            <person name="Kim J.S."/>
            <person name="Kim D.S."/>
            <person name="Ko S.H."/>
            <person name="Yang S.H."/>
            <person name="Lee J.S."/>
        </authorList>
    </citation>
    <scope>NUCLEOTIDE SEQUENCE [LARGE SCALE GENOMIC DNA]</scope>
    <source>
        <strain evidence="2 3">KCTC 33723</strain>
    </source>
</reference>
<gene>
    <name evidence="2" type="ORF">Back11_54530</name>
</gene>
<dbReference type="KEGG" id="pbk:Back11_54530"/>
<evidence type="ECO:0000313" key="2">
    <source>
        <dbReference type="EMBL" id="BBH24108.1"/>
    </source>
</evidence>